<evidence type="ECO:0000256" key="1">
    <source>
        <dbReference type="ARBA" id="ARBA00010088"/>
    </source>
</evidence>
<dbReference type="Proteomes" id="UP000501705">
    <property type="component" value="Chromosome"/>
</dbReference>
<gene>
    <name evidence="6" type="ORF">F5X71_06690</name>
</gene>
<protein>
    <submittedName>
        <fullName evidence="6">Alpha/beta fold hydrolase</fullName>
    </submittedName>
</protein>
<sequence>MTRWFGVVLAVVTLATGACSAAPSRSAGPEWSPCQDVATDGRVWECATITAPRDHRDPGAGTIELALIRTRGADPAKRLGSLVYNPGGPGGSGLDTVAGVVQPFSALLDRYDLVSWDPRGVGRSTPVVCSDTALPERVPRTDAEWAAIDASSEQFADSCVASSGALLPHVGLFDSARDLDLVRAAVGEDQLNYLGVSYGGQLGAAYATLFPHRVGRMLLDAPGTPLRTFRQSLLDQAIGSEAALRDFLAFCVAQGDCPLGATEQEALSRVDAFLASIEAAPLPTGRGTPLTRSVATAALGLGAAAPEAWPRLTTAVTQAFAGNGDELIGYADLFAGLRPDGTRSNFAAINTAANCADYPDSYSVAQVRQLLPEFAAAAPRFGELTALRLAECAHWPVHGVGRASLGGAGAAPILLIGNTGDPEAPFTWVSELAAALPSATLLTYHGVGHGAYGGVNPCVDQTVHAYFHRGSVPAPGRSCP</sequence>
<reference evidence="6 7" key="1">
    <citation type="journal article" date="2019" name="ACS Chem. Biol.">
        <title>Identification and Mobilization of a Cryptic Antibiotic Biosynthesis Gene Locus from a Human-Pathogenic Nocardia Isolate.</title>
        <authorList>
            <person name="Herisse M."/>
            <person name="Ishida K."/>
            <person name="Porter J.L."/>
            <person name="Howden B."/>
            <person name="Hertweck C."/>
            <person name="Stinear T.P."/>
            <person name="Pidot S.J."/>
        </authorList>
    </citation>
    <scope>NUCLEOTIDE SEQUENCE [LARGE SCALE GENOMIC DNA]</scope>
    <source>
        <strain evidence="6 7">AUSMDU00024985</strain>
    </source>
</reference>
<dbReference type="InterPro" id="IPR029058">
    <property type="entry name" value="AB_hydrolase_fold"/>
</dbReference>
<accession>A0A6G9XMB1</accession>
<dbReference type="GO" id="GO:0016787">
    <property type="term" value="F:hydrolase activity"/>
    <property type="evidence" value="ECO:0007669"/>
    <property type="project" value="UniProtKB-KW"/>
</dbReference>
<feature type="signal peptide" evidence="4">
    <location>
        <begin position="1"/>
        <end position="21"/>
    </location>
</feature>
<evidence type="ECO:0000256" key="3">
    <source>
        <dbReference type="ARBA" id="ARBA00022801"/>
    </source>
</evidence>
<feature type="chain" id="PRO_5026209502" evidence="4">
    <location>
        <begin position="22"/>
        <end position="480"/>
    </location>
</feature>
<dbReference type="RefSeq" id="WP_167461149.1">
    <property type="nucleotide sequence ID" value="NZ_CP046171.1"/>
</dbReference>
<proteinExistence type="inferred from homology"/>
<evidence type="ECO:0000313" key="6">
    <source>
        <dbReference type="EMBL" id="QIS02045.1"/>
    </source>
</evidence>
<keyword evidence="2 4" id="KW-0732">Signal</keyword>
<evidence type="ECO:0000256" key="4">
    <source>
        <dbReference type="SAM" id="SignalP"/>
    </source>
</evidence>
<name>A0A6G9XMB1_NOCBR</name>
<keyword evidence="3 6" id="KW-0378">Hydrolase</keyword>
<organism evidence="6 7">
    <name type="scientific">Nocardia brasiliensis</name>
    <dbReference type="NCBI Taxonomy" id="37326"/>
    <lineage>
        <taxon>Bacteria</taxon>
        <taxon>Bacillati</taxon>
        <taxon>Actinomycetota</taxon>
        <taxon>Actinomycetes</taxon>
        <taxon>Mycobacteriales</taxon>
        <taxon>Nocardiaceae</taxon>
        <taxon>Nocardia</taxon>
    </lineage>
</organism>
<comment type="similarity">
    <text evidence="1">Belongs to the peptidase S33 family.</text>
</comment>
<dbReference type="PANTHER" id="PTHR43248:SF29">
    <property type="entry name" value="TRIPEPTIDYL AMINOPEPTIDASE"/>
    <property type="match status" value="1"/>
</dbReference>
<evidence type="ECO:0000259" key="5">
    <source>
        <dbReference type="Pfam" id="PF08386"/>
    </source>
</evidence>
<dbReference type="AlphaFoldDB" id="A0A6G9XMB1"/>
<dbReference type="PANTHER" id="PTHR43248">
    <property type="entry name" value="2-SUCCINYL-6-HYDROXY-2,4-CYCLOHEXADIENE-1-CARBOXYLATE SYNTHASE"/>
    <property type="match status" value="1"/>
</dbReference>
<dbReference type="EMBL" id="CP046171">
    <property type="protein sequence ID" value="QIS02045.1"/>
    <property type="molecule type" value="Genomic_DNA"/>
</dbReference>
<evidence type="ECO:0000313" key="7">
    <source>
        <dbReference type="Proteomes" id="UP000501705"/>
    </source>
</evidence>
<dbReference type="PROSITE" id="PS51257">
    <property type="entry name" value="PROKAR_LIPOPROTEIN"/>
    <property type="match status" value="1"/>
</dbReference>
<dbReference type="Pfam" id="PF08386">
    <property type="entry name" value="Abhydrolase_4"/>
    <property type="match status" value="1"/>
</dbReference>
<evidence type="ECO:0000256" key="2">
    <source>
        <dbReference type="ARBA" id="ARBA00022729"/>
    </source>
</evidence>
<dbReference type="Gene3D" id="3.40.50.1820">
    <property type="entry name" value="alpha/beta hydrolase"/>
    <property type="match status" value="1"/>
</dbReference>
<dbReference type="InterPro" id="IPR051601">
    <property type="entry name" value="Serine_prot/Carboxylest_S33"/>
</dbReference>
<dbReference type="SUPFAM" id="SSF53474">
    <property type="entry name" value="alpha/beta-Hydrolases"/>
    <property type="match status" value="1"/>
</dbReference>
<dbReference type="InterPro" id="IPR013595">
    <property type="entry name" value="Pept_S33_TAP-like_C"/>
</dbReference>
<feature type="domain" description="Peptidase S33 tripeptidyl aminopeptidase-like C-terminal" evidence="5">
    <location>
        <begin position="379"/>
        <end position="479"/>
    </location>
</feature>